<dbReference type="AlphaFoldDB" id="A0A7T1AK66"/>
<dbReference type="PANTHER" id="PTHR43135">
    <property type="entry name" value="ALPHA-D-RIBOSE 1-METHYLPHOSPHONATE 5-TRIPHOSPHATE DIPHOSPHATASE"/>
    <property type="match status" value="1"/>
</dbReference>
<reference evidence="2 3" key="1">
    <citation type="journal article" date="2021" name="Nat. Commun.">
        <title>Isolation of a member of the candidate phylum Atribacteria reveals a unique cell membrane structure.</title>
        <authorList>
            <person name="Taiki K."/>
            <person name="Nobu M.K."/>
            <person name="Kusada H."/>
            <person name="Meng X.-Y."/>
            <person name="Hosoki N."/>
            <person name="Uematsu K."/>
            <person name="Yoshioka H."/>
            <person name="Kamagata Y."/>
            <person name="Tamaki H."/>
        </authorList>
    </citation>
    <scope>NUCLEOTIDE SEQUENCE [LARGE SCALE GENOMIC DNA]</scope>
    <source>
        <strain evidence="2 3">RT761</strain>
    </source>
</reference>
<dbReference type="InterPro" id="IPR011059">
    <property type="entry name" value="Metal-dep_hydrolase_composite"/>
</dbReference>
<sequence>MQKKVIQGGVLLDGTGNPPVKDAVVVIEGNKITKIGKKGEVKLAQEKNVDIIEAKGKTIMPGMIDSHVHIYTDGETSGFTSLPINYNELALAMRSIPRLKKILEMGITSLRDGGSGWGWLEVALRDAINRGDIVGPRFVTSGYHLTVTGGHGHFLPPWLASHKEQCGMHCDGPDEWRKAARLNIYNGTDNVKVVASRDIISPGIATASQPTLEELTAAIEEAHKMGKGAIAHAQGPDAIQKAIKAGANSIVHGFFLDEKSADMMVENNVFLESTNLYVKRVMNMGKGELPDWMVEKAIETWEDKKKNFKMYLDKGIKISFGSDCGVPFLKQGDNALELVMFVELGMSPMAAIVAATKTAAEAIGYGDKVGTIEEGKFADIIMVDGNPLDDISILSEVEKIKMVMKDGNVVITR</sequence>
<proteinExistence type="predicted"/>
<dbReference type="CDD" id="cd01299">
    <property type="entry name" value="Met_dep_hydrolase_A"/>
    <property type="match status" value="1"/>
</dbReference>
<organism evidence="2 3">
    <name type="scientific">Atribacter laminatus</name>
    <dbReference type="NCBI Taxonomy" id="2847778"/>
    <lineage>
        <taxon>Bacteria</taxon>
        <taxon>Pseudomonadati</taxon>
        <taxon>Atribacterota</taxon>
        <taxon>Atribacteria</taxon>
        <taxon>Atribacterales</taxon>
        <taxon>Atribacteraceae</taxon>
        <taxon>Atribacter</taxon>
    </lineage>
</organism>
<name>A0A7T1AK66_ATRLM</name>
<dbReference type="SUPFAM" id="SSF51556">
    <property type="entry name" value="Metallo-dependent hydrolases"/>
    <property type="match status" value="1"/>
</dbReference>
<feature type="domain" description="Amidohydrolase-related" evidence="1">
    <location>
        <begin position="58"/>
        <end position="410"/>
    </location>
</feature>
<dbReference type="SUPFAM" id="SSF51338">
    <property type="entry name" value="Composite domain of metallo-dependent hydrolases"/>
    <property type="match status" value="1"/>
</dbReference>
<dbReference type="InterPro" id="IPR051781">
    <property type="entry name" value="Metallo-dep_Hydrolase"/>
</dbReference>
<evidence type="ECO:0000259" key="1">
    <source>
        <dbReference type="Pfam" id="PF01979"/>
    </source>
</evidence>
<dbReference type="InterPro" id="IPR057744">
    <property type="entry name" value="OTAase-like"/>
</dbReference>
<dbReference type="KEGG" id="alam:RT761_00641"/>
<dbReference type="RefSeq" id="WP_218112640.1">
    <property type="nucleotide sequence ID" value="NZ_CP065383.1"/>
</dbReference>
<dbReference type="Gene3D" id="3.20.20.140">
    <property type="entry name" value="Metal-dependent hydrolases"/>
    <property type="match status" value="1"/>
</dbReference>
<dbReference type="InterPro" id="IPR006680">
    <property type="entry name" value="Amidohydro-rel"/>
</dbReference>
<dbReference type="Gene3D" id="2.30.40.10">
    <property type="entry name" value="Urease, subunit C, domain 1"/>
    <property type="match status" value="1"/>
</dbReference>
<evidence type="ECO:0000313" key="2">
    <source>
        <dbReference type="EMBL" id="QPM67438.1"/>
    </source>
</evidence>
<accession>A0A7T1AK66</accession>
<dbReference type="EMBL" id="CP065383">
    <property type="protein sequence ID" value="QPM67438.1"/>
    <property type="molecule type" value="Genomic_DNA"/>
</dbReference>
<dbReference type="EC" id="3.5.2.7" evidence="2"/>
<dbReference type="Proteomes" id="UP000594463">
    <property type="component" value="Chromosome"/>
</dbReference>
<gene>
    <name evidence="2" type="primary">hutI</name>
    <name evidence="2" type="ORF">RT761_00641</name>
</gene>
<protein>
    <submittedName>
        <fullName evidence="2">Imidazolonepropionase</fullName>
        <ecNumber evidence="2">3.5.2.7</ecNumber>
    </submittedName>
</protein>
<evidence type="ECO:0000313" key="3">
    <source>
        <dbReference type="Proteomes" id="UP000594463"/>
    </source>
</evidence>
<dbReference type="InterPro" id="IPR032466">
    <property type="entry name" value="Metal_Hydrolase"/>
</dbReference>
<dbReference type="PANTHER" id="PTHR43135:SF3">
    <property type="entry name" value="ALPHA-D-RIBOSE 1-METHYLPHOSPHONATE 5-TRIPHOSPHATE DIPHOSPHATASE"/>
    <property type="match status" value="1"/>
</dbReference>
<keyword evidence="3" id="KW-1185">Reference proteome</keyword>
<keyword evidence="2" id="KW-0378">Hydrolase</keyword>
<dbReference type="Pfam" id="PF01979">
    <property type="entry name" value="Amidohydro_1"/>
    <property type="match status" value="1"/>
</dbReference>
<dbReference type="GO" id="GO:0050480">
    <property type="term" value="F:imidazolonepropionase activity"/>
    <property type="evidence" value="ECO:0007669"/>
    <property type="project" value="UniProtKB-EC"/>
</dbReference>